<proteinExistence type="inferred from homology"/>
<dbReference type="PANTHER" id="PTHR14742">
    <property type="entry name" value="RIBONUCLEASE P SUBUNIT P21"/>
    <property type="match status" value="1"/>
</dbReference>
<protein>
    <submittedName>
        <fullName evidence="6">Rpr2-domain-containing protein</fullName>
    </submittedName>
</protein>
<evidence type="ECO:0000313" key="7">
    <source>
        <dbReference type="Proteomes" id="UP000247810"/>
    </source>
</evidence>
<feature type="compositionally biased region" description="Basic and acidic residues" evidence="5">
    <location>
        <begin position="171"/>
        <end position="190"/>
    </location>
</feature>
<dbReference type="AlphaFoldDB" id="A0A319DJC9"/>
<evidence type="ECO:0000256" key="5">
    <source>
        <dbReference type="SAM" id="MobiDB-lite"/>
    </source>
</evidence>
<dbReference type="InterPro" id="IPR007175">
    <property type="entry name" value="Rpr2/Snm1/Rpp21"/>
</dbReference>
<keyword evidence="1" id="KW-0819">tRNA processing</keyword>
<accession>A0A319DJC9</accession>
<dbReference type="PANTHER" id="PTHR14742:SF0">
    <property type="entry name" value="RIBONUCLEASE P PROTEIN SUBUNIT P21"/>
    <property type="match status" value="1"/>
</dbReference>
<evidence type="ECO:0000256" key="3">
    <source>
        <dbReference type="ARBA" id="ARBA00022833"/>
    </source>
</evidence>
<gene>
    <name evidence="6" type="ORF">BO71DRAFT_395903</name>
</gene>
<dbReference type="Pfam" id="PF04032">
    <property type="entry name" value="Rpr2"/>
    <property type="match status" value="1"/>
</dbReference>
<dbReference type="GO" id="GO:0005655">
    <property type="term" value="C:nucleolar ribonuclease P complex"/>
    <property type="evidence" value="ECO:0007669"/>
    <property type="project" value="TreeGrafter"/>
</dbReference>
<feature type="region of interest" description="Disordered" evidence="5">
    <location>
        <begin position="37"/>
        <end position="72"/>
    </location>
</feature>
<dbReference type="GO" id="GO:0046872">
    <property type="term" value="F:metal ion binding"/>
    <property type="evidence" value="ECO:0007669"/>
    <property type="project" value="UniProtKB-KW"/>
</dbReference>
<dbReference type="VEuPathDB" id="FungiDB:BO71DRAFT_395903"/>
<name>A0A319DJC9_9EURO</name>
<evidence type="ECO:0000313" key="6">
    <source>
        <dbReference type="EMBL" id="PYH97650.1"/>
    </source>
</evidence>
<dbReference type="STRING" id="1448320.A0A319DJC9"/>
<dbReference type="EMBL" id="KZ825821">
    <property type="protein sequence ID" value="PYH97650.1"/>
    <property type="molecule type" value="Genomic_DNA"/>
</dbReference>
<comment type="similarity">
    <text evidence="4">Belongs to the eukaryotic/archaeal RNase P protein component 4 family.</text>
</comment>
<evidence type="ECO:0000256" key="1">
    <source>
        <dbReference type="ARBA" id="ARBA00022694"/>
    </source>
</evidence>
<dbReference type="GO" id="GO:0008033">
    <property type="term" value="P:tRNA processing"/>
    <property type="evidence" value="ECO:0007669"/>
    <property type="project" value="UniProtKB-KW"/>
</dbReference>
<dbReference type="Proteomes" id="UP000247810">
    <property type="component" value="Unassembled WGS sequence"/>
</dbReference>
<keyword evidence="3" id="KW-0862">Zinc</keyword>
<feature type="compositionally biased region" description="Pro residues" evidence="5">
    <location>
        <begin position="40"/>
        <end position="54"/>
    </location>
</feature>
<keyword evidence="2" id="KW-0479">Metal-binding</keyword>
<dbReference type="Gene3D" id="6.20.50.20">
    <property type="match status" value="1"/>
</dbReference>
<keyword evidence="7" id="KW-1185">Reference proteome</keyword>
<dbReference type="OrthoDB" id="128536at2759"/>
<sequence length="205" mass="22822">MVKPKAKGKKDAPGNAQSHIRARLDYLYNAAIYLQSVANPHPPHSPPSPPPVNQPPDRNDEGEDATATQPSMRIVPHVVASGMEAAGQDAQATTDHLPQLSRVYMSQMRGVSLKAQLRLPVHVKRSFCKRCDTHLIPEKTCTHEIRNASRGRKKPWADVLVARCSTCGTEKRFPQTEKRSKRLSERRKEALQGQERVQEKPTVGA</sequence>
<reference evidence="6 7" key="1">
    <citation type="submission" date="2018-02" db="EMBL/GenBank/DDBJ databases">
        <title>The genomes of Aspergillus section Nigri reveals drivers in fungal speciation.</title>
        <authorList>
            <consortium name="DOE Joint Genome Institute"/>
            <person name="Vesth T.C."/>
            <person name="Nybo J."/>
            <person name="Theobald S."/>
            <person name="Brandl J."/>
            <person name="Frisvad J.C."/>
            <person name="Nielsen K.F."/>
            <person name="Lyhne E.K."/>
            <person name="Kogle M.E."/>
            <person name="Kuo A."/>
            <person name="Riley R."/>
            <person name="Clum A."/>
            <person name="Nolan M."/>
            <person name="Lipzen A."/>
            <person name="Salamov A."/>
            <person name="Henrissat B."/>
            <person name="Wiebenga A."/>
            <person name="De vries R.P."/>
            <person name="Grigoriev I.V."/>
            <person name="Mortensen U.H."/>
            <person name="Andersen M.R."/>
            <person name="Baker S.E."/>
        </authorList>
    </citation>
    <scope>NUCLEOTIDE SEQUENCE [LARGE SCALE GENOMIC DNA]</scope>
    <source>
        <strain evidence="6 7">CBS 707.79</strain>
    </source>
</reference>
<feature type="region of interest" description="Disordered" evidence="5">
    <location>
        <begin position="171"/>
        <end position="205"/>
    </location>
</feature>
<evidence type="ECO:0000256" key="4">
    <source>
        <dbReference type="ARBA" id="ARBA00038402"/>
    </source>
</evidence>
<evidence type="ECO:0000256" key="2">
    <source>
        <dbReference type="ARBA" id="ARBA00022723"/>
    </source>
</evidence>
<organism evidence="6 7">
    <name type="scientific">Aspergillus ellipticus CBS 707.79</name>
    <dbReference type="NCBI Taxonomy" id="1448320"/>
    <lineage>
        <taxon>Eukaryota</taxon>
        <taxon>Fungi</taxon>
        <taxon>Dikarya</taxon>
        <taxon>Ascomycota</taxon>
        <taxon>Pezizomycotina</taxon>
        <taxon>Eurotiomycetes</taxon>
        <taxon>Eurotiomycetidae</taxon>
        <taxon>Eurotiales</taxon>
        <taxon>Aspergillaceae</taxon>
        <taxon>Aspergillus</taxon>
        <taxon>Aspergillus subgen. Circumdati</taxon>
    </lineage>
</organism>